<keyword evidence="10" id="KW-0175">Coiled coil</keyword>
<keyword evidence="6" id="KW-0067">ATP-binding</keyword>
<gene>
    <name evidence="13" type="ORF">F2P81_017282</name>
</gene>
<feature type="compositionally biased region" description="Polar residues" evidence="11">
    <location>
        <begin position="2067"/>
        <end position="2079"/>
    </location>
</feature>
<evidence type="ECO:0000313" key="13">
    <source>
        <dbReference type="EMBL" id="KAF0030551.1"/>
    </source>
</evidence>
<feature type="region of interest" description="Disordered" evidence="11">
    <location>
        <begin position="1825"/>
        <end position="1857"/>
    </location>
</feature>
<feature type="compositionally biased region" description="Low complexity" evidence="11">
    <location>
        <begin position="1825"/>
        <end position="1838"/>
    </location>
</feature>
<dbReference type="GO" id="GO:0071230">
    <property type="term" value="P:cellular response to amino acid stimulus"/>
    <property type="evidence" value="ECO:0007669"/>
    <property type="project" value="InterPro"/>
</dbReference>
<evidence type="ECO:0000256" key="1">
    <source>
        <dbReference type="ARBA" id="ARBA00004308"/>
    </source>
</evidence>
<dbReference type="GO" id="GO:0005524">
    <property type="term" value="F:ATP binding"/>
    <property type="evidence" value="ECO:0007669"/>
    <property type="project" value="UniProtKB-KW"/>
</dbReference>
<evidence type="ECO:0000256" key="2">
    <source>
        <dbReference type="ARBA" id="ARBA00022614"/>
    </source>
</evidence>
<dbReference type="PANTHER" id="PTHR24106">
    <property type="entry name" value="NACHT, LRR AND CARD DOMAINS-CONTAINING"/>
    <property type="match status" value="1"/>
</dbReference>
<feature type="domain" description="FISNA" evidence="12">
    <location>
        <begin position="2314"/>
        <end position="2386"/>
    </location>
</feature>
<feature type="compositionally biased region" description="Polar residues" evidence="11">
    <location>
        <begin position="2050"/>
        <end position="2060"/>
    </location>
</feature>
<dbReference type="Pfam" id="PF17779">
    <property type="entry name" value="WHD_NOD2"/>
    <property type="match status" value="1"/>
</dbReference>
<evidence type="ECO:0000259" key="12">
    <source>
        <dbReference type="SMART" id="SM01288"/>
    </source>
</evidence>
<evidence type="ECO:0000256" key="3">
    <source>
        <dbReference type="ARBA" id="ARBA00022707"/>
    </source>
</evidence>
<sequence>MGCCYSSESENTEQDPERKRLIPNPNPVSKPPNGTDWITTSVPSARTDEQALLTSILHKTAQNIIDVSAADSVMMEQHEYMDKARQYSTKLAMSNSLSQKKALTLPSLTSQPHQVLASDLVPYSDVQQVNSIKLSDRDIAVDDLQDGIVFLKSIEERFNVIANFVDGDCRFNAAKGTSLHWDNIIDGVNLTAEVAKVLLLLLYYDMMNDRCTLNMLECDVEREIANLTGSFVMESEGCVYLSQRLDAYLSKRHLPVSREIFERSATTSSSNVSTISSLSDDESPVFHRTQKITFVDMQTVASSSVSMSPLQDIMNTPKFQMRKMQRQMVKERDYRDGLERELSSKLALIAQKESHINQLQYRLDKLKEEQGDQEQVSREEMIDLETKNDTLQMRLNEMLKQNKDLKSTSSLTERKVDDLTEENGVLSSRELLTEQIQILHGKISCLEDEIRKITEEEVGENMGPVMEREMVETEITGLKNELESTFCTLKKAEVEIQTKTRQLAEYQQEITQQKELLKQQQSQTEEMIQAKDEILDNLQKEITEQRAVLQREIQDLELQLEQVEQQKTEQATRLQQHIAQFEQEIKKLKEIKKEKEDVLHQTEERVKDLETKLSAASALLANKDQQITSLKEEVHVLTDEAQKIKDEIRAKEEMLADVLLEKAHEQELLHDKIQSLTTQVVDLNTSLKQAEQEIQLKQDLLAKSQQENIQQREVLRQQVASCGEEAQKLNAEIQVKNEQLVTLKNDSSQQSALLEQELKGLRNQVESLKDSLRKSAEQVQAQLVIIDKQEQESSHQKELLKQKLSASEDRVRSMSVEIQAEEEQMNMLKNQSSQQSELLHQEIGDLKKQVECLSVSLTSAEENLQSKESLFAKQQQQNSQNMEALQAQMVASQDEVKRLNAEIHTKEEQLAQLKTETSTHCELLQQEIEGLNKQIESMNISLEITKDQVKAKEELIAKQEQESTSQIEALTKHSAVLEDKVNQLREEIHTKEGEVDALKVESCKESVELQNEIQTLKDQVESLSEALKTATEQVHDKENLLAQKELEISQGKDTFQNLMATSEKELRGLREQIQAKEDQLLQQKKEGSIHSDMLQEEIRCLKTQLDSLVDSLTKAEEKVKTQLVMLNKQEQESCHQKELLQQQLLTSEDQVRRMKEEMQAKEEQMILLRTDGSEQSGLLNQEIQSLKEQVETLGSSLSKVEGDMQSKEDLLTQRGEEIQKLKKCQNEKESLLLQTEEKIKILQTELSAVNTLVADKDQNLNTLREEVATQGNLVLQAREEAEAKEKILAEIREESSKQTDALQNEIQDLKGEVESLGETLKTATEQVQDKENLLAQKELKISQGKDEFQNLIATSEEEVRGLREHIKAEEDKLVQLKKESSIHSDMLQEEIRCLKTQLDSLVDSLTKAEEKVKTQLVMLNKQEQESCHQKELLQQQLLTSEDQVRRMKEEMQAKEEQMILLRTDGSEQSGLLNQEIQSLKEQVETLGSSLSKVEGDMQSKEDLLTRRGEEIQKLKECQNEKESLLLQTEEKIKILQTELSAVNTLVADKDQNLNTLREEVATQGNLVLQAREEAEANERILAEIKEESSKQKDVLQNEIRDLKGEVKNICVKLLAKEQMLLKTQQVSSQQIDLLQRQLVSVNADLSQHKEAHAADLRLKEDAQELQVATLRDKEAIFQEKEVLMARIHQAENDHKALETQLKAVAFEQERLAQAKQAVERENTASRKLESALEHELEVLKSEKVQLLKENKKAEGIEALKRDLQEQLSAKSEAAEHYKSQLAFADHKLQVQNTIHDEEGSATELCYLDVPKAHSSIHTRVKRTISSDSLDQSSLEDSLNITRKPLAPGESSTPLVRSSERLAAKRRVLETESLESLYFTPINTRQNNSLASAGSQPNLSSAHSAQPQSTELFRTNDSASDQLIGLPGYRRSTIHSQTTSTFCVGAENEPDGGPDDWIRIAELQARNKACLPHLKSSYPVESETGHGGVLIFTDEEVRTGDPTDTIRRASTMPGQLQDSLVSHRHSLMMGQSGAAVSTRSHRLSLMPGQLPSKTASASQLRSPKGTKRSSSTLSLYQTSPEADRRQSMVFTIDNTPKKTNYLKKGLNKLRTSTSTSTSVLSGDSHTGVGRAGRASNFKSPQVTGEDNIPGWSKQVWFFIASDICVHWVAKPWLQLIRSESPETLYTMTTQQVPPGADVIDTRSADPEDFSQSDLEDMDKVSIINSPELPEPVEPDDVMQIDENNQPGRLHPEQDLPHIFKSIQKSLTNLTSEELFKFKMWFLQCEPGLNRQQVMEGDILDFVDRMLENVACFRSHLKQWLIRKHLVIHEGVVRAGRQNLLDNIYVEPQISTRIYGGVDPSHEFQPRLPSPLQVPSPDTFVGVNNLFRLQADGGRPVRTVLTTGIPGIGMSVSVGKFCLDWAEQRANKDLQYVIKLSFCTFWFLRNHIHPPPHKSIMEVIEYCQHDCKGINLEQEDCKFLIIMDSFDCYQAPLDWENAPVINDNHMQAHPDVLIVNIIRGTVLRGACIWILGRQGAVSQIPSQYIDVVTEIQGFSDEMKDDYLTRRFSNPELAAKIVAHYKRLPTLRILARQPFLCWMVATVFERCYRYQGYGVHPPRLTPFYVNIVIVQTNRRLQFYHGKSENDLKWSSNDKHQLTKMGNMAFKMIDRRTSVFFEEDVKECGLKLTEVAVLSGLCTELPAAVSDGRRTFCFIHFTVQEFMAAFYIFTKFYMESKNVLDSGYSHLPRIFTAMFQKSNQTKAANLVQCALVRTFSSPLGDFDMVLRFLCGLLCPGCHIGQLSGFLYCHKTPKVGGLDEVQQLLEHTIQTAPEDRVENLRECLREMTQEDE</sequence>
<accession>A0A6A4SHB1</accession>
<evidence type="ECO:0000313" key="14">
    <source>
        <dbReference type="Proteomes" id="UP000438429"/>
    </source>
</evidence>
<dbReference type="Pfam" id="PF14484">
    <property type="entry name" value="FISNA"/>
    <property type="match status" value="1"/>
</dbReference>
<dbReference type="InterPro" id="IPR028209">
    <property type="entry name" value="LAMTOR1/MEH1"/>
</dbReference>
<dbReference type="Pfam" id="PF15454">
    <property type="entry name" value="LAMTOR"/>
    <property type="match status" value="1"/>
</dbReference>
<comment type="caution">
    <text evidence="13">The sequence shown here is derived from an EMBL/GenBank/DDBJ whole genome shotgun (WGS) entry which is preliminary data.</text>
</comment>
<dbReference type="InterPro" id="IPR041075">
    <property type="entry name" value="NOD1/2_WH"/>
</dbReference>
<protein>
    <recommendedName>
        <fullName evidence="12">FISNA domain-containing protein</fullName>
    </recommendedName>
</protein>
<dbReference type="GO" id="GO:0031902">
    <property type="term" value="C:late endosome membrane"/>
    <property type="evidence" value="ECO:0007669"/>
    <property type="project" value="InterPro"/>
</dbReference>
<feature type="region of interest" description="Disordered" evidence="11">
    <location>
        <begin position="1887"/>
        <end position="1909"/>
    </location>
</feature>
<evidence type="ECO:0000256" key="4">
    <source>
        <dbReference type="ARBA" id="ARBA00022737"/>
    </source>
</evidence>
<name>A0A6A4SHB1_SCOMX</name>
<dbReference type="GO" id="GO:0016197">
    <property type="term" value="P:endosomal transport"/>
    <property type="evidence" value="ECO:0007669"/>
    <property type="project" value="InterPro"/>
</dbReference>
<comment type="subcellular location">
    <subcellularLocation>
        <location evidence="1">Endomembrane system</location>
    </subcellularLocation>
</comment>
<evidence type="ECO:0000256" key="6">
    <source>
        <dbReference type="ARBA" id="ARBA00022840"/>
    </source>
</evidence>
<feature type="region of interest" description="Disordered" evidence="11">
    <location>
        <begin position="2111"/>
        <end position="2144"/>
    </location>
</feature>
<dbReference type="CDD" id="cd22224">
    <property type="entry name" value="HkD_NuMA"/>
    <property type="match status" value="1"/>
</dbReference>
<keyword evidence="2" id="KW-0433">Leucine-rich repeat</keyword>
<dbReference type="SMART" id="SM01262">
    <property type="entry name" value="LAMTOR"/>
    <property type="match status" value="1"/>
</dbReference>
<feature type="coiled-coil region" evidence="10">
    <location>
        <begin position="1500"/>
        <end position="1538"/>
    </location>
</feature>
<dbReference type="InterPro" id="IPR048724">
    <property type="entry name" value="NuMA_N_HOOK"/>
</dbReference>
<dbReference type="SMART" id="SM01288">
    <property type="entry name" value="FISNA"/>
    <property type="match status" value="1"/>
</dbReference>
<dbReference type="Pfam" id="PF21670">
    <property type="entry name" value="HOOK_N_NuMA"/>
    <property type="match status" value="1"/>
</dbReference>
<dbReference type="EMBL" id="VEVO01000015">
    <property type="protein sequence ID" value="KAF0030551.1"/>
    <property type="molecule type" value="Genomic_DNA"/>
</dbReference>
<evidence type="ECO:0000256" key="11">
    <source>
        <dbReference type="SAM" id="MobiDB-lite"/>
    </source>
</evidence>
<feature type="coiled-coil region" evidence="10">
    <location>
        <begin position="489"/>
        <end position="1171"/>
    </location>
</feature>
<feature type="region of interest" description="Disordered" evidence="11">
    <location>
        <begin position="2045"/>
        <end position="2086"/>
    </location>
</feature>
<dbReference type="InterPro" id="IPR029495">
    <property type="entry name" value="NACHT-assoc"/>
</dbReference>
<dbReference type="GO" id="GO:0071986">
    <property type="term" value="C:Ragulator complex"/>
    <property type="evidence" value="ECO:0007669"/>
    <property type="project" value="InterPro"/>
</dbReference>
<dbReference type="GO" id="GO:0042632">
    <property type="term" value="P:cholesterol homeostasis"/>
    <property type="evidence" value="ECO:0007669"/>
    <property type="project" value="InterPro"/>
</dbReference>
<evidence type="ECO:0000256" key="5">
    <source>
        <dbReference type="ARBA" id="ARBA00022741"/>
    </source>
</evidence>
<feature type="coiled-coil region" evidence="10">
    <location>
        <begin position="321"/>
        <end position="456"/>
    </location>
</feature>
<dbReference type="Proteomes" id="UP000438429">
    <property type="component" value="Unassembled WGS sequence"/>
</dbReference>
<reference evidence="13 14" key="1">
    <citation type="submission" date="2019-06" db="EMBL/GenBank/DDBJ databases">
        <title>Draft genomes of female and male turbot (Scophthalmus maximus).</title>
        <authorList>
            <person name="Xu H."/>
            <person name="Xu X.-W."/>
            <person name="Shao C."/>
            <person name="Chen S."/>
        </authorList>
    </citation>
    <scope>NUCLEOTIDE SEQUENCE [LARGE SCALE GENOMIC DNA]</scope>
    <source>
        <strain evidence="13">Ysfricsl-2016a</strain>
        <tissue evidence="13">Blood</tissue>
    </source>
</reference>
<evidence type="ECO:0000256" key="9">
    <source>
        <dbReference type="ARBA" id="ARBA00023288"/>
    </source>
</evidence>
<dbReference type="InterPro" id="IPR051261">
    <property type="entry name" value="NLR"/>
</dbReference>
<dbReference type="GO" id="GO:0045121">
    <property type="term" value="C:membrane raft"/>
    <property type="evidence" value="ECO:0007669"/>
    <property type="project" value="InterPro"/>
</dbReference>
<evidence type="ECO:0000256" key="8">
    <source>
        <dbReference type="ARBA" id="ARBA00023139"/>
    </source>
</evidence>
<keyword evidence="3" id="KW-0519">Myristate</keyword>
<dbReference type="GO" id="GO:0032008">
    <property type="term" value="P:positive regulation of TOR signaling"/>
    <property type="evidence" value="ECO:0007669"/>
    <property type="project" value="InterPro"/>
</dbReference>
<feature type="coiled-coil region" evidence="10">
    <location>
        <begin position="1274"/>
        <end position="1464"/>
    </location>
</feature>
<evidence type="ECO:0000256" key="10">
    <source>
        <dbReference type="SAM" id="Coils"/>
    </source>
</evidence>
<dbReference type="GO" id="GO:0001919">
    <property type="term" value="P:regulation of receptor recycling"/>
    <property type="evidence" value="ECO:0007669"/>
    <property type="project" value="InterPro"/>
</dbReference>
<keyword evidence="8" id="KW-0564">Palmitate</keyword>
<keyword evidence="4" id="KW-0677">Repeat</keyword>
<evidence type="ECO:0000256" key="7">
    <source>
        <dbReference type="ARBA" id="ARBA00023136"/>
    </source>
</evidence>
<keyword evidence="7" id="KW-0472">Membrane</keyword>
<dbReference type="GO" id="GO:0043410">
    <property type="term" value="P:positive regulation of MAPK cascade"/>
    <property type="evidence" value="ECO:0007669"/>
    <property type="project" value="InterPro"/>
</dbReference>
<keyword evidence="9" id="KW-0449">Lipoprotein</keyword>
<keyword evidence="5" id="KW-0547">Nucleotide-binding</keyword>
<organism evidence="13 14">
    <name type="scientific">Scophthalmus maximus</name>
    <name type="common">Turbot</name>
    <name type="synonym">Psetta maxima</name>
    <dbReference type="NCBI Taxonomy" id="52904"/>
    <lineage>
        <taxon>Eukaryota</taxon>
        <taxon>Metazoa</taxon>
        <taxon>Chordata</taxon>
        <taxon>Craniata</taxon>
        <taxon>Vertebrata</taxon>
        <taxon>Euteleostomi</taxon>
        <taxon>Actinopterygii</taxon>
        <taxon>Neopterygii</taxon>
        <taxon>Teleostei</taxon>
        <taxon>Neoteleostei</taxon>
        <taxon>Acanthomorphata</taxon>
        <taxon>Carangaria</taxon>
        <taxon>Pleuronectiformes</taxon>
        <taxon>Pleuronectoidei</taxon>
        <taxon>Scophthalmidae</taxon>
        <taxon>Scophthalmus</taxon>
    </lineage>
</organism>
<feature type="region of interest" description="Disordered" evidence="11">
    <location>
        <begin position="1"/>
        <end position="36"/>
    </location>
</feature>
<proteinExistence type="predicted"/>
<feature type="coiled-coil region" evidence="10">
    <location>
        <begin position="1567"/>
        <end position="1780"/>
    </location>
</feature>
<dbReference type="GO" id="GO:0007040">
    <property type="term" value="P:lysosome organization"/>
    <property type="evidence" value="ECO:0007669"/>
    <property type="project" value="InterPro"/>
</dbReference>
<dbReference type="Gene3D" id="1.10.287.1490">
    <property type="match status" value="1"/>
</dbReference>